<dbReference type="GO" id="GO:0015293">
    <property type="term" value="F:symporter activity"/>
    <property type="evidence" value="ECO:0007669"/>
    <property type="project" value="UniProtKB-KW"/>
</dbReference>
<feature type="transmembrane region" description="Helical" evidence="7">
    <location>
        <begin position="80"/>
        <end position="99"/>
    </location>
</feature>
<dbReference type="GO" id="GO:0006820">
    <property type="term" value="P:monoatomic anion transport"/>
    <property type="evidence" value="ECO:0007669"/>
    <property type="project" value="TreeGrafter"/>
</dbReference>
<dbReference type="GO" id="GO:0016324">
    <property type="term" value="C:apical plasma membrane"/>
    <property type="evidence" value="ECO:0007669"/>
    <property type="project" value="TreeGrafter"/>
</dbReference>
<evidence type="ECO:0000256" key="5">
    <source>
        <dbReference type="ARBA" id="ARBA00022989"/>
    </source>
</evidence>
<evidence type="ECO:0000256" key="2">
    <source>
        <dbReference type="ARBA" id="ARBA00022448"/>
    </source>
</evidence>
<dbReference type="AlphaFoldDB" id="A0A8C9FR24"/>
<dbReference type="PANTHER" id="PTHR11662:SF432">
    <property type="entry name" value="SIALIN"/>
    <property type="match status" value="1"/>
</dbReference>
<keyword evidence="3 7" id="KW-0812">Transmembrane</keyword>
<accession>A0A8C9FR24</accession>
<keyword evidence="6 7" id="KW-0472">Membrane</keyword>
<evidence type="ECO:0000256" key="1">
    <source>
        <dbReference type="ARBA" id="ARBA00004141"/>
    </source>
</evidence>
<name>A0A8C9FR24_PAVCR</name>
<keyword evidence="4" id="KW-0769">Symport</keyword>
<evidence type="ECO:0000256" key="6">
    <source>
        <dbReference type="ARBA" id="ARBA00023136"/>
    </source>
</evidence>
<evidence type="ECO:0000313" key="8">
    <source>
        <dbReference type="Ensembl" id="ENSPSTP00000019313.1"/>
    </source>
</evidence>
<dbReference type="InterPro" id="IPR036259">
    <property type="entry name" value="MFS_trans_sf"/>
</dbReference>
<reference evidence="8" key="2">
    <citation type="submission" date="2025-09" db="UniProtKB">
        <authorList>
            <consortium name="Ensembl"/>
        </authorList>
    </citation>
    <scope>IDENTIFICATION</scope>
</reference>
<dbReference type="Proteomes" id="UP000694428">
    <property type="component" value="Unplaced"/>
</dbReference>
<keyword evidence="9" id="KW-1185">Reference proteome</keyword>
<dbReference type="FunFam" id="1.20.1250.20:FF:000003">
    <property type="entry name" value="Solute carrier family 17 member 3"/>
    <property type="match status" value="1"/>
</dbReference>
<reference evidence="8" key="1">
    <citation type="submission" date="2025-08" db="UniProtKB">
        <authorList>
            <consortium name="Ensembl"/>
        </authorList>
    </citation>
    <scope>IDENTIFICATION</scope>
</reference>
<evidence type="ECO:0000313" key="9">
    <source>
        <dbReference type="Proteomes" id="UP000694428"/>
    </source>
</evidence>
<comment type="subcellular location">
    <subcellularLocation>
        <location evidence="1">Membrane</location>
        <topology evidence="1">Multi-pass membrane protein</topology>
    </subcellularLocation>
</comment>
<evidence type="ECO:0000256" key="7">
    <source>
        <dbReference type="SAM" id="Phobius"/>
    </source>
</evidence>
<proteinExistence type="predicted"/>
<dbReference type="PANTHER" id="PTHR11662">
    <property type="entry name" value="SOLUTE CARRIER FAMILY 17"/>
    <property type="match status" value="1"/>
</dbReference>
<keyword evidence="2" id="KW-0813">Transport</keyword>
<protein>
    <submittedName>
        <fullName evidence="8">Uncharacterized protein</fullName>
    </submittedName>
</protein>
<organism evidence="8 9">
    <name type="scientific">Pavo cristatus</name>
    <name type="common">Indian peafowl</name>
    <name type="synonym">Blue peafowl</name>
    <dbReference type="NCBI Taxonomy" id="9049"/>
    <lineage>
        <taxon>Eukaryota</taxon>
        <taxon>Metazoa</taxon>
        <taxon>Chordata</taxon>
        <taxon>Craniata</taxon>
        <taxon>Vertebrata</taxon>
        <taxon>Euteleostomi</taxon>
        <taxon>Archelosauria</taxon>
        <taxon>Archosauria</taxon>
        <taxon>Dinosauria</taxon>
        <taxon>Saurischia</taxon>
        <taxon>Theropoda</taxon>
        <taxon>Coelurosauria</taxon>
        <taxon>Aves</taxon>
        <taxon>Neognathae</taxon>
        <taxon>Galloanserae</taxon>
        <taxon>Galliformes</taxon>
        <taxon>Phasianidae</taxon>
        <taxon>Phasianinae</taxon>
        <taxon>Pavo</taxon>
    </lineage>
</organism>
<dbReference type="Ensembl" id="ENSPSTT00000020234.1">
    <property type="protein sequence ID" value="ENSPSTP00000019313.1"/>
    <property type="gene ID" value="ENSPSTG00000013947.1"/>
</dbReference>
<dbReference type="SUPFAM" id="SSF103473">
    <property type="entry name" value="MFS general substrate transporter"/>
    <property type="match status" value="1"/>
</dbReference>
<evidence type="ECO:0000256" key="3">
    <source>
        <dbReference type="ARBA" id="ARBA00022692"/>
    </source>
</evidence>
<dbReference type="InterPro" id="IPR050382">
    <property type="entry name" value="MFS_Na/Anion_cotransporter"/>
</dbReference>
<keyword evidence="5 7" id="KW-1133">Transmembrane helix</keyword>
<evidence type="ECO:0000256" key="4">
    <source>
        <dbReference type="ARBA" id="ARBA00022847"/>
    </source>
</evidence>
<sequence>MIGPAVFLVAAGFIGCNYELAVAFVTISTTLGGFCTSGYSINHLDIAPSYAGILLGITNSFATIPGMVGPVIAKNLTHNVSQFTVWGLFFCITLFLSSLNGNPLLSSLQSLSYIWHIHASCVLLFL</sequence>
<feature type="transmembrane region" description="Helical" evidence="7">
    <location>
        <begin position="47"/>
        <end position="68"/>
    </location>
</feature>